<accession>A0ABD2WNI5</accession>
<dbReference type="AlphaFoldDB" id="A0ABD2WNI5"/>
<dbReference type="EMBL" id="JBJJXI010000092">
    <property type="protein sequence ID" value="KAL3394166.1"/>
    <property type="molecule type" value="Genomic_DNA"/>
</dbReference>
<feature type="region of interest" description="Disordered" evidence="1">
    <location>
        <begin position="51"/>
        <end position="70"/>
    </location>
</feature>
<reference evidence="2 3" key="1">
    <citation type="journal article" date="2024" name="bioRxiv">
        <title>A reference genome for Trichogramma kaykai: A tiny desert-dwelling parasitoid wasp with competing sex-ratio distorters.</title>
        <authorList>
            <person name="Culotta J."/>
            <person name="Lindsey A.R."/>
        </authorList>
    </citation>
    <scope>NUCLEOTIDE SEQUENCE [LARGE SCALE GENOMIC DNA]</scope>
    <source>
        <strain evidence="2 3">KSX58</strain>
    </source>
</reference>
<sequence length="119" mass="12766">MLCCVSRKAAGGCGGGGVDDAAAAAAKDTMGPARCSVARFILDPMRRRNFKTVKSSGKSKRDQEADEEEERALKKLDDAVRGVAMVASTFGTFKGQSEQPLQATFAAQRVDEFADYYYG</sequence>
<evidence type="ECO:0000256" key="1">
    <source>
        <dbReference type="SAM" id="MobiDB-lite"/>
    </source>
</evidence>
<gene>
    <name evidence="2" type="ORF">TKK_011214</name>
</gene>
<organism evidence="2 3">
    <name type="scientific">Trichogramma kaykai</name>
    <dbReference type="NCBI Taxonomy" id="54128"/>
    <lineage>
        <taxon>Eukaryota</taxon>
        <taxon>Metazoa</taxon>
        <taxon>Ecdysozoa</taxon>
        <taxon>Arthropoda</taxon>
        <taxon>Hexapoda</taxon>
        <taxon>Insecta</taxon>
        <taxon>Pterygota</taxon>
        <taxon>Neoptera</taxon>
        <taxon>Endopterygota</taxon>
        <taxon>Hymenoptera</taxon>
        <taxon>Apocrita</taxon>
        <taxon>Proctotrupomorpha</taxon>
        <taxon>Chalcidoidea</taxon>
        <taxon>Trichogrammatidae</taxon>
        <taxon>Trichogramma</taxon>
    </lineage>
</organism>
<protein>
    <submittedName>
        <fullName evidence="2">Uncharacterized protein</fullName>
    </submittedName>
</protein>
<evidence type="ECO:0000313" key="2">
    <source>
        <dbReference type="EMBL" id="KAL3394166.1"/>
    </source>
</evidence>
<name>A0ABD2WNI5_9HYME</name>
<proteinExistence type="predicted"/>
<evidence type="ECO:0000313" key="3">
    <source>
        <dbReference type="Proteomes" id="UP001627154"/>
    </source>
</evidence>
<dbReference type="Proteomes" id="UP001627154">
    <property type="component" value="Unassembled WGS sequence"/>
</dbReference>
<comment type="caution">
    <text evidence="2">The sequence shown here is derived from an EMBL/GenBank/DDBJ whole genome shotgun (WGS) entry which is preliminary data.</text>
</comment>
<keyword evidence="3" id="KW-1185">Reference proteome</keyword>